<evidence type="ECO:0000256" key="1">
    <source>
        <dbReference type="SAM" id="MobiDB-lite"/>
    </source>
</evidence>
<keyword evidence="3" id="KW-1185">Reference proteome</keyword>
<name>A0AAV4NC86_9ARAC</name>
<accession>A0AAV4NC86</accession>
<evidence type="ECO:0000313" key="2">
    <source>
        <dbReference type="EMBL" id="GIX82337.1"/>
    </source>
</evidence>
<evidence type="ECO:0000313" key="3">
    <source>
        <dbReference type="Proteomes" id="UP001054837"/>
    </source>
</evidence>
<organism evidence="2 3">
    <name type="scientific">Caerostris darwini</name>
    <dbReference type="NCBI Taxonomy" id="1538125"/>
    <lineage>
        <taxon>Eukaryota</taxon>
        <taxon>Metazoa</taxon>
        <taxon>Ecdysozoa</taxon>
        <taxon>Arthropoda</taxon>
        <taxon>Chelicerata</taxon>
        <taxon>Arachnida</taxon>
        <taxon>Araneae</taxon>
        <taxon>Araneomorphae</taxon>
        <taxon>Entelegynae</taxon>
        <taxon>Araneoidea</taxon>
        <taxon>Araneidae</taxon>
        <taxon>Caerostris</taxon>
    </lineage>
</organism>
<dbReference type="Proteomes" id="UP001054837">
    <property type="component" value="Unassembled WGS sequence"/>
</dbReference>
<comment type="caution">
    <text evidence="2">The sequence shown here is derived from an EMBL/GenBank/DDBJ whole genome shotgun (WGS) entry which is preliminary data.</text>
</comment>
<feature type="compositionally biased region" description="Basic and acidic residues" evidence="1">
    <location>
        <begin position="23"/>
        <end position="36"/>
    </location>
</feature>
<reference evidence="2 3" key="1">
    <citation type="submission" date="2021-06" db="EMBL/GenBank/DDBJ databases">
        <title>Caerostris darwini draft genome.</title>
        <authorList>
            <person name="Kono N."/>
            <person name="Arakawa K."/>
        </authorList>
    </citation>
    <scope>NUCLEOTIDE SEQUENCE [LARGE SCALE GENOMIC DNA]</scope>
</reference>
<gene>
    <name evidence="2" type="ORF">CDAR_77841</name>
</gene>
<proteinExistence type="predicted"/>
<dbReference type="AlphaFoldDB" id="A0AAV4NC86"/>
<dbReference type="EMBL" id="BPLQ01001507">
    <property type="protein sequence ID" value="GIX82337.1"/>
    <property type="molecule type" value="Genomic_DNA"/>
</dbReference>
<sequence>MYVNACVPKKPNVTASFHCRSCEPGRRRPLPDEPRRPPPVPEVQSGQRPEPRIGCLWTPSIVLSRISRGPSHVRDARVVTARLSATPRVRGTLTTVYRTLTSRQEVRETLIGHVCIHISYGLTESEDCDSRTGFDR</sequence>
<protein>
    <submittedName>
        <fullName evidence="2">Uncharacterized protein</fullName>
    </submittedName>
</protein>
<feature type="region of interest" description="Disordered" evidence="1">
    <location>
        <begin position="23"/>
        <end position="52"/>
    </location>
</feature>